<dbReference type="RefSeq" id="WP_004705021.1">
    <property type="nucleotide sequence ID" value="NZ_JAUPID010000009.1"/>
</dbReference>
<dbReference type="InterPro" id="IPR007358">
    <property type="entry name" value="Nucleoid_associated_NdpA"/>
</dbReference>
<sequence>MPQLEGGLRQDHLDSLEIEKFIFHIVNPDASTEEDQVIYMDEVELQPNQRTFFLERLKEIAEGTQYIFRQDIPNIKESCESLESDFDTFSRTIAANFSLQHSGRMSGGLFVVCVVKYLASANNYKKLIFLVKMDNQPSITYEYKEVEGKKIATVTDIKNALNESKKAVQKSALIDIGNVFLWDVLAFDRIYKPTLAGFFRKFLGVKERNTNTQLTQIAFQTVKEWARTIPLDELPDGEDAATYTQRALNFLCDNDIFDTELFINTIVRDEENPDRKLSFSQSLKEKLNEKGVAGQSFTPQPNSIKPKDRKHTYITAEGITITFEGSHEAVGFVIQKTQQGSKIIIETDEVSLKP</sequence>
<dbReference type="Proteomes" id="UP001175780">
    <property type="component" value="Unassembled WGS sequence"/>
</dbReference>
<organism evidence="2 3">
    <name type="scientific">Acinetobacter geminorum</name>
    <dbReference type="NCBI Taxonomy" id="2730922"/>
    <lineage>
        <taxon>Bacteria</taxon>
        <taxon>Pseudomonadati</taxon>
        <taxon>Pseudomonadota</taxon>
        <taxon>Gammaproteobacteria</taxon>
        <taxon>Moraxellales</taxon>
        <taxon>Moraxellaceae</taxon>
        <taxon>Acinetobacter</taxon>
    </lineage>
</organism>
<keyword evidence="3" id="KW-1185">Reference proteome</keyword>
<feature type="region of interest" description="Disordered" evidence="1">
    <location>
        <begin position="290"/>
        <end position="309"/>
    </location>
</feature>
<accession>A0ABT8ZAZ0</accession>
<dbReference type="EMBL" id="JAUPID010000009">
    <property type="protein sequence ID" value="MDO7361876.1"/>
    <property type="molecule type" value="Genomic_DNA"/>
</dbReference>
<reference evidence="2" key="1">
    <citation type="submission" date="2023-07" db="EMBL/GenBank/DDBJ databases">
        <title>Whole genome sequencing of environmental Acinetobacter calcoaceticus-baumannii complex from non-hospital environment.</title>
        <authorList>
            <person name="Wee S.K."/>
            <person name="Khoo E.Z.Y."/>
            <person name="Mohammad T.A.-H."/>
            <person name="Tan S.E.K."/>
            <person name="Yap E.P.H."/>
        </authorList>
    </citation>
    <scope>NUCLEOTIDE SEQUENCE</scope>
    <source>
        <strain evidence="2">PUMA0118</strain>
    </source>
</reference>
<comment type="caution">
    <text evidence="2">The sequence shown here is derived from an EMBL/GenBank/DDBJ whole genome shotgun (WGS) entry which is preliminary data.</text>
</comment>
<name>A0ABT8ZAZ0_9GAMM</name>
<dbReference type="Pfam" id="PF04245">
    <property type="entry name" value="NA37"/>
    <property type="match status" value="1"/>
</dbReference>
<evidence type="ECO:0000313" key="3">
    <source>
        <dbReference type="Proteomes" id="UP001175780"/>
    </source>
</evidence>
<protein>
    <submittedName>
        <fullName evidence="2">Nucleoid-associated protein</fullName>
    </submittedName>
</protein>
<evidence type="ECO:0000313" key="2">
    <source>
        <dbReference type="EMBL" id="MDO7361876.1"/>
    </source>
</evidence>
<proteinExistence type="predicted"/>
<gene>
    <name evidence="2" type="ORF">Q5X34_09305</name>
</gene>
<evidence type="ECO:0000256" key="1">
    <source>
        <dbReference type="SAM" id="MobiDB-lite"/>
    </source>
</evidence>